<dbReference type="PRINTS" id="PR00719">
    <property type="entry name" value="LMWPTPASE"/>
</dbReference>
<accession>A0A5J5EXQ4</accession>
<comment type="catalytic activity">
    <reaction evidence="7">
        <text>O-phospho-L-tyrosyl-[protein] + H2O = L-tyrosyl-[protein] + phosphate</text>
        <dbReference type="Rhea" id="RHEA:10684"/>
        <dbReference type="Rhea" id="RHEA-COMP:10136"/>
        <dbReference type="Rhea" id="RHEA-COMP:20101"/>
        <dbReference type="ChEBI" id="CHEBI:15377"/>
        <dbReference type="ChEBI" id="CHEBI:43474"/>
        <dbReference type="ChEBI" id="CHEBI:46858"/>
        <dbReference type="ChEBI" id="CHEBI:61978"/>
        <dbReference type="EC" id="3.1.3.48"/>
    </reaction>
</comment>
<feature type="domain" description="Phosphotyrosine protein phosphatase I" evidence="9">
    <location>
        <begin position="15"/>
        <end position="164"/>
    </location>
</feature>
<feature type="active site" evidence="8">
    <location>
        <position position="27"/>
    </location>
</feature>
<comment type="similarity">
    <text evidence="3">Belongs to the low molecular weight phosphotyrosine protein phosphatase family.</text>
</comment>
<dbReference type="FunCoup" id="A0A5J5EXQ4">
    <property type="interactions" value="628"/>
</dbReference>
<evidence type="ECO:0000256" key="7">
    <source>
        <dbReference type="ARBA" id="ARBA00051722"/>
    </source>
</evidence>
<organism evidence="10 11">
    <name type="scientific">Sphaerosporella brunnea</name>
    <dbReference type="NCBI Taxonomy" id="1250544"/>
    <lineage>
        <taxon>Eukaryota</taxon>
        <taxon>Fungi</taxon>
        <taxon>Dikarya</taxon>
        <taxon>Ascomycota</taxon>
        <taxon>Pezizomycotina</taxon>
        <taxon>Pezizomycetes</taxon>
        <taxon>Pezizales</taxon>
        <taxon>Pyronemataceae</taxon>
        <taxon>Sphaerosporella</taxon>
    </lineage>
</organism>
<dbReference type="Gene3D" id="3.40.50.2300">
    <property type="match status" value="1"/>
</dbReference>
<dbReference type="GO" id="GO:0004726">
    <property type="term" value="F:non-membrane spanning protein tyrosine phosphatase activity"/>
    <property type="evidence" value="ECO:0007669"/>
    <property type="project" value="InterPro"/>
</dbReference>
<evidence type="ECO:0000313" key="10">
    <source>
        <dbReference type="EMBL" id="KAA8905996.1"/>
    </source>
</evidence>
<keyword evidence="6" id="KW-0904">Protein phosphatase</keyword>
<dbReference type="FunFam" id="3.40.50.2300:FF:000105">
    <property type="entry name" value="Low molecular weight phosphotyrosine protein"/>
    <property type="match status" value="1"/>
</dbReference>
<sequence length="172" mass="19379">MSTTELYHPAPNEKLAVLFCCLGNICRSPMAEAAFRHTVEQLGHGRRFSKIDSCGTAGYHSGEQPDSRTVETLLKNGIEINHRARQVRQSDFNEFDYILAMDESNLHNLQRIAPANGKAKVLLFGHFDGKSRNEIVDDPYYGGTSGFKTNFNQIVRFSKNFVREVLQEGVPE</sequence>
<dbReference type="InterPro" id="IPR050438">
    <property type="entry name" value="LMW_PTPase"/>
</dbReference>
<evidence type="ECO:0000256" key="4">
    <source>
        <dbReference type="ARBA" id="ARBA00022490"/>
    </source>
</evidence>
<evidence type="ECO:0000256" key="8">
    <source>
        <dbReference type="PIRSR" id="PIRSR617867-1"/>
    </source>
</evidence>
<dbReference type="GO" id="GO:0005737">
    <property type="term" value="C:cytoplasm"/>
    <property type="evidence" value="ECO:0007669"/>
    <property type="project" value="UniProtKB-SubCell"/>
</dbReference>
<keyword evidence="11" id="KW-1185">Reference proteome</keyword>
<dbReference type="SUPFAM" id="SSF52788">
    <property type="entry name" value="Phosphotyrosine protein phosphatases I"/>
    <property type="match status" value="1"/>
</dbReference>
<evidence type="ECO:0000313" key="11">
    <source>
        <dbReference type="Proteomes" id="UP000326924"/>
    </source>
</evidence>
<comment type="subcellular location">
    <subcellularLocation>
        <location evidence="2">Cytoplasm</location>
    </subcellularLocation>
</comment>
<dbReference type="PANTHER" id="PTHR11717:SF7">
    <property type="entry name" value="LOW MOLECULAR WEIGHT PHOSPHOTYROSINE PROTEIN PHOSPHATASE"/>
    <property type="match status" value="1"/>
</dbReference>
<dbReference type="InterPro" id="IPR002115">
    <property type="entry name" value="Tyr_Pase_low_mol_wt_mml"/>
</dbReference>
<feature type="active site" description="Proton donor" evidence="8">
    <location>
        <position position="138"/>
    </location>
</feature>
<dbReference type="SMART" id="SM00226">
    <property type="entry name" value="LMWPc"/>
    <property type="match status" value="1"/>
</dbReference>
<dbReference type="PANTHER" id="PTHR11717">
    <property type="entry name" value="LOW MOLECULAR WEIGHT PROTEIN TYROSINE PHOSPHATASE"/>
    <property type="match status" value="1"/>
</dbReference>
<comment type="caution">
    <text evidence="10">The sequence shown here is derived from an EMBL/GenBank/DDBJ whole genome shotgun (WGS) entry which is preliminary data.</text>
</comment>
<dbReference type="Proteomes" id="UP000326924">
    <property type="component" value="Unassembled WGS sequence"/>
</dbReference>
<dbReference type="EMBL" id="VXIS01000093">
    <property type="protein sequence ID" value="KAA8905996.1"/>
    <property type="molecule type" value="Genomic_DNA"/>
</dbReference>
<evidence type="ECO:0000256" key="6">
    <source>
        <dbReference type="ARBA" id="ARBA00022912"/>
    </source>
</evidence>
<dbReference type="AlphaFoldDB" id="A0A5J5EXQ4"/>
<evidence type="ECO:0000256" key="5">
    <source>
        <dbReference type="ARBA" id="ARBA00022801"/>
    </source>
</evidence>
<dbReference type="InterPro" id="IPR036196">
    <property type="entry name" value="Ptyr_pPase_sf"/>
</dbReference>
<dbReference type="PRINTS" id="PR00720">
    <property type="entry name" value="MAMMALPTPASE"/>
</dbReference>
<dbReference type="Pfam" id="PF01451">
    <property type="entry name" value="LMWPc"/>
    <property type="match status" value="1"/>
</dbReference>
<dbReference type="InParanoid" id="A0A5J5EXQ4"/>
<evidence type="ECO:0000256" key="3">
    <source>
        <dbReference type="ARBA" id="ARBA00011063"/>
    </source>
</evidence>
<evidence type="ECO:0000256" key="1">
    <source>
        <dbReference type="ARBA" id="ARBA00000032"/>
    </source>
</evidence>
<dbReference type="GO" id="GO:0003993">
    <property type="term" value="F:acid phosphatase activity"/>
    <property type="evidence" value="ECO:0007669"/>
    <property type="project" value="UniProtKB-EC"/>
</dbReference>
<feature type="active site" description="Nucleophile" evidence="8">
    <location>
        <position position="21"/>
    </location>
</feature>
<gene>
    <name evidence="10" type="ORF">FN846DRAFT_949524</name>
</gene>
<name>A0A5J5EXQ4_9PEZI</name>
<dbReference type="InterPro" id="IPR023485">
    <property type="entry name" value="Ptyr_pPase"/>
</dbReference>
<keyword evidence="4" id="KW-0963">Cytoplasm</keyword>
<comment type="catalytic activity">
    <reaction evidence="1">
        <text>a phosphate monoester + H2O = an alcohol + phosphate</text>
        <dbReference type="Rhea" id="RHEA:15017"/>
        <dbReference type="ChEBI" id="CHEBI:15377"/>
        <dbReference type="ChEBI" id="CHEBI:30879"/>
        <dbReference type="ChEBI" id="CHEBI:43474"/>
        <dbReference type="ChEBI" id="CHEBI:67140"/>
        <dbReference type="EC" id="3.1.3.2"/>
    </reaction>
</comment>
<evidence type="ECO:0000256" key="2">
    <source>
        <dbReference type="ARBA" id="ARBA00004496"/>
    </source>
</evidence>
<dbReference type="CDD" id="cd16343">
    <property type="entry name" value="LMWPTP"/>
    <property type="match status" value="1"/>
</dbReference>
<keyword evidence="5" id="KW-0378">Hydrolase</keyword>
<dbReference type="InterPro" id="IPR017867">
    <property type="entry name" value="Tyr_phospatase_low_mol_wt"/>
</dbReference>
<proteinExistence type="inferred from homology"/>
<reference evidence="10 11" key="1">
    <citation type="submission" date="2019-09" db="EMBL/GenBank/DDBJ databases">
        <title>Draft genome of the ectomycorrhizal ascomycete Sphaerosporella brunnea.</title>
        <authorList>
            <consortium name="DOE Joint Genome Institute"/>
            <person name="Benucci G.M."/>
            <person name="Marozzi G."/>
            <person name="Antonielli L."/>
            <person name="Sanchez S."/>
            <person name="Marco P."/>
            <person name="Wang X."/>
            <person name="Falini L.B."/>
            <person name="Barry K."/>
            <person name="Haridas S."/>
            <person name="Lipzen A."/>
            <person name="Labutti K."/>
            <person name="Grigoriev I.V."/>
            <person name="Murat C."/>
            <person name="Martin F."/>
            <person name="Albertini E."/>
            <person name="Donnini D."/>
            <person name="Bonito G."/>
        </authorList>
    </citation>
    <scope>NUCLEOTIDE SEQUENCE [LARGE SCALE GENOMIC DNA]</scope>
    <source>
        <strain evidence="10 11">Sb_GMNB300</strain>
    </source>
</reference>
<protein>
    <submittedName>
        <fullName evidence="10">Phosphotyrosine protein phosphatase I superfamily</fullName>
    </submittedName>
</protein>
<evidence type="ECO:0000259" key="9">
    <source>
        <dbReference type="SMART" id="SM00226"/>
    </source>
</evidence>
<dbReference type="OrthoDB" id="3388at2759"/>